<comment type="caution">
    <text evidence="1">The sequence shown here is derived from an EMBL/GenBank/DDBJ whole genome shotgun (WGS) entry which is preliminary data.</text>
</comment>
<protein>
    <submittedName>
        <fullName evidence="1">Uncharacterized protein</fullName>
    </submittedName>
</protein>
<gene>
    <name evidence="1" type="ORF">PGT21_016931</name>
</gene>
<evidence type="ECO:0000313" key="1">
    <source>
        <dbReference type="EMBL" id="KAA1111950.1"/>
    </source>
</evidence>
<dbReference type="EMBL" id="VSWC01000016">
    <property type="protein sequence ID" value="KAA1111950.1"/>
    <property type="molecule type" value="Genomic_DNA"/>
</dbReference>
<proteinExistence type="predicted"/>
<dbReference type="OrthoDB" id="10289318at2759"/>
<accession>A0A5B0QFF5</accession>
<keyword evidence="2" id="KW-1185">Reference proteome</keyword>
<dbReference type="Proteomes" id="UP000324748">
    <property type="component" value="Unassembled WGS sequence"/>
</dbReference>
<dbReference type="AlphaFoldDB" id="A0A5B0QFF5"/>
<organism evidence="1 2">
    <name type="scientific">Puccinia graminis f. sp. tritici</name>
    <dbReference type="NCBI Taxonomy" id="56615"/>
    <lineage>
        <taxon>Eukaryota</taxon>
        <taxon>Fungi</taxon>
        <taxon>Dikarya</taxon>
        <taxon>Basidiomycota</taxon>
        <taxon>Pucciniomycotina</taxon>
        <taxon>Pucciniomycetes</taxon>
        <taxon>Pucciniales</taxon>
        <taxon>Pucciniaceae</taxon>
        <taxon>Puccinia</taxon>
    </lineage>
</organism>
<evidence type="ECO:0000313" key="2">
    <source>
        <dbReference type="Proteomes" id="UP000324748"/>
    </source>
</evidence>
<reference evidence="1 2" key="1">
    <citation type="submission" date="2019-05" db="EMBL/GenBank/DDBJ databases">
        <title>Emergence of the Ug99 lineage of the wheat stem rust pathogen through somatic hybridization.</title>
        <authorList>
            <person name="Li F."/>
            <person name="Upadhyaya N.M."/>
            <person name="Sperschneider J."/>
            <person name="Matny O."/>
            <person name="Nguyen-Phuc H."/>
            <person name="Mago R."/>
            <person name="Raley C."/>
            <person name="Miller M.E."/>
            <person name="Silverstein K.A.T."/>
            <person name="Henningsen E."/>
            <person name="Hirsch C.D."/>
            <person name="Visser B."/>
            <person name="Pretorius Z.A."/>
            <person name="Steffenson B.J."/>
            <person name="Schwessinger B."/>
            <person name="Dodds P.N."/>
            <person name="Figueroa M."/>
        </authorList>
    </citation>
    <scope>NUCLEOTIDE SEQUENCE [LARGE SCALE GENOMIC DNA]</scope>
    <source>
        <strain evidence="1">21-0</strain>
    </source>
</reference>
<sequence>MDKSREETGPLKDETMDMEFGINHSLVDLPLSCVFKDKEPPIFAIAMENYHRPADLRLLLVKLTGNKKLSTPADGCPESSPLLPPVVSSSLIFNQIKEHPNSPSNRQEIVQYRTFTKLISSVSRIGCALSDSQSRVVETTGAVYL</sequence>
<name>A0A5B0QFF5_PUCGR</name>